<feature type="transmembrane region" description="Helical" evidence="2">
    <location>
        <begin position="297"/>
        <end position="317"/>
    </location>
</feature>
<evidence type="ECO:0000313" key="4">
    <source>
        <dbReference type="EMBL" id="MBB3678248.1"/>
    </source>
</evidence>
<evidence type="ECO:0000259" key="3">
    <source>
        <dbReference type="Pfam" id="PF01757"/>
    </source>
</evidence>
<keyword evidence="2" id="KW-0812">Transmembrane</keyword>
<feature type="transmembrane region" description="Helical" evidence="2">
    <location>
        <begin position="33"/>
        <end position="54"/>
    </location>
</feature>
<dbReference type="InterPro" id="IPR002656">
    <property type="entry name" value="Acyl_transf_3_dom"/>
</dbReference>
<dbReference type="EMBL" id="JACIBU010000001">
    <property type="protein sequence ID" value="MBB3678248.1"/>
    <property type="molecule type" value="Genomic_DNA"/>
</dbReference>
<dbReference type="InterPro" id="IPR050879">
    <property type="entry name" value="Acyltransferase_3"/>
</dbReference>
<dbReference type="PANTHER" id="PTHR23028">
    <property type="entry name" value="ACETYLTRANSFERASE"/>
    <property type="match status" value="1"/>
</dbReference>
<dbReference type="RefSeq" id="WP_110550530.1">
    <property type="nucleotide sequence ID" value="NZ_JACIBU010000001.1"/>
</dbReference>
<dbReference type="Proteomes" id="UP000580718">
    <property type="component" value="Unassembled WGS sequence"/>
</dbReference>
<accession>A0A323VH17</accession>
<feature type="transmembrane region" description="Helical" evidence="2">
    <location>
        <begin position="353"/>
        <end position="376"/>
    </location>
</feature>
<dbReference type="EMBL" id="QKNV01000010">
    <property type="protein sequence ID" value="PZA23210.1"/>
    <property type="molecule type" value="Genomic_DNA"/>
</dbReference>
<evidence type="ECO:0000256" key="1">
    <source>
        <dbReference type="SAM" id="MobiDB-lite"/>
    </source>
</evidence>
<dbReference type="GO" id="GO:0016747">
    <property type="term" value="F:acyltransferase activity, transferring groups other than amino-acyl groups"/>
    <property type="evidence" value="ECO:0007669"/>
    <property type="project" value="InterPro"/>
</dbReference>
<evidence type="ECO:0000313" key="5">
    <source>
        <dbReference type="EMBL" id="PZA23210.1"/>
    </source>
</evidence>
<evidence type="ECO:0000313" key="7">
    <source>
        <dbReference type="Proteomes" id="UP000580718"/>
    </source>
</evidence>
<reference evidence="5 6" key="1">
    <citation type="submission" date="2018-06" db="EMBL/GenBank/DDBJ databases">
        <title>Draft genome sequence of Modestobacter versicolor CP153-2.</title>
        <authorList>
            <person name="Gundlapally S.R."/>
        </authorList>
    </citation>
    <scope>NUCLEOTIDE SEQUENCE [LARGE SCALE GENOMIC DNA]</scope>
    <source>
        <strain evidence="5 6">CP153-2</strain>
    </source>
</reference>
<gene>
    <name evidence="5" type="ORF">DMO24_01240</name>
    <name evidence="4" type="ORF">FHX36_003983</name>
</gene>
<feature type="region of interest" description="Disordered" evidence="1">
    <location>
        <begin position="441"/>
        <end position="469"/>
    </location>
</feature>
<keyword evidence="6" id="KW-1185">Reference proteome</keyword>
<sequence length="469" mass="49489">MALSLVDRKGAAPLATPGSGPDRLVALDGLRGIAALVVVVHHALLTWQVLAAQYFVDNRGSGSWWLTFTPLHLIWAGTEAVMVFFVLSGLVLALPFLERAPHPGGWRGYYGQRLVRLYVPVVASVLLAAAFVRTFPREHGATTSWWFDAHAVPADAATLARDAVLVSGVSWVNPSLWSLQYEVLFSVLLPLHVLAARRLGERAGWLVPPLLVLAGAGVLVGEPVLAWLPVFGLGVVMAVLRRRLQRLGSGISSGPAARAVWLALTAAAVVLLLAEWWSRGLHQVAPLPLAVARTCGVAGAVLVVFLAMACPAAGALLTLRPVRWLGAVSFSLYLVHEPVLVSVSSLVGGSRRGVAVTLVVGIGLALVLATVFHRLVEVPSQRLARAVAVRLRGSVAPAADAPPLKPFLPPVPRHAQGRLPVRAGSVLPRGPAVLPLPTMPIRVQRPAPPRTRPPVPAGSGGPRAHPVPG</sequence>
<name>A0A323VH17_9ACTN</name>
<organism evidence="5 6">
    <name type="scientific">Modestobacter versicolor</name>
    <dbReference type="NCBI Taxonomy" id="429133"/>
    <lineage>
        <taxon>Bacteria</taxon>
        <taxon>Bacillati</taxon>
        <taxon>Actinomycetota</taxon>
        <taxon>Actinomycetes</taxon>
        <taxon>Geodermatophilales</taxon>
        <taxon>Geodermatophilaceae</taxon>
        <taxon>Modestobacter</taxon>
    </lineage>
</organism>
<dbReference type="Proteomes" id="UP000247602">
    <property type="component" value="Unassembled WGS sequence"/>
</dbReference>
<comment type="caution">
    <text evidence="5">The sequence shown here is derived from an EMBL/GenBank/DDBJ whole genome shotgun (WGS) entry which is preliminary data.</text>
</comment>
<feature type="compositionally biased region" description="Pro residues" evidence="1">
    <location>
        <begin position="446"/>
        <end position="456"/>
    </location>
</feature>
<feature type="transmembrane region" description="Helical" evidence="2">
    <location>
        <begin position="117"/>
        <end position="136"/>
    </location>
</feature>
<protein>
    <submittedName>
        <fullName evidence="4">Peptidoglycan/LPS O-acetylase OafA/YrhL</fullName>
    </submittedName>
</protein>
<keyword evidence="2" id="KW-0472">Membrane</keyword>
<dbReference type="Pfam" id="PF01757">
    <property type="entry name" value="Acyl_transf_3"/>
    <property type="match status" value="1"/>
</dbReference>
<dbReference type="OrthoDB" id="3404679at2"/>
<proteinExistence type="predicted"/>
<keyword evidence="2" id="KW-1133">Transmembrane helix</keyword>
<evidence type="ECO:0000256" key="2">
    <source>
        <dbReference type="SAM" id="Phobius"/>
    </source>
</evidence>
<feature type="transmembrane region" description="Helical" evidence="2">
    <location>
        <begin position="226"/>
        <end position="244"/>
    </location>
</feature>
<feature type="transmembrane region" description="Helical" evidence="2">
    <location>
        <begin position="74"/>
        <end position="97"/>
    </location>
</feature>
<dbReference type="AlphaFoldDB" id="A0A323VH17"/>
<feature type="transmembrane region" description="Helical" evidence="2">
    <location>
        <begin position="256"/>
        <end position="277"/>
    </location>
</feature>
<feature type="domain" description="Acyltransferase 3" evidence="3">
    <location>
        <begin position="25"/>
        <end position="372"/>
    </location>
</feature>
<feature type="transmembrane region" description="Helical" evidence="2">
    <location>
        <begin position="324"/>
        <end position="347"/>
    </location>
</feature>
<evidence type="ECO:0000313" key="6">
    <source>
        <dbReference type="Proteomes" id="UP000247602"/>
    </source>
</evidence>
<reference evidence="4 7" key="2">
    <citation type="submission" date="2020-08" db="EMBL/GenBank/DDBJ databases">
        <title>Sequencing the genomes of 1000 actinobacteria strains.</title>
        <authorList>
            <person name="Klenk H.-P."/>
        </authorList>
    </citation>
    <scope>NUCLEOTIDE SEQUENCE [LARGE SCALE GENOMIC DNA]</scope>
    <source>
        <strain evidence="4 7">DSM 16678</strain>
    </source>
</reference>